<dbReference type="InterPro" id="IPR001251">
    <property type="entry name" value="CRAL-TRIO_dom"/>
</dbReference>
<dbReference type="InterPro" id="IPR036865">
    <property type="entry name" value="CRAL-TRIO_dom_sf"/>
</dbReference>
<dbReference type="CDD" id="cd00170">
    <property type="entry name" value="SEC14"/>
    <property type="match status" value="1"/>
</dbReference>
<sequence length="224" mass="25436">MGLRELSKQLQVIAEEELNEVPSRIGADIVALIKWIEAQPYLNARTEDQWLLSFLRVSKFSIEKAKARIDKFYSLRSFAPEVFKFRDPYHSAVQAVFKERLAIILPIVNGEPVRIIFRVGTVDIDILTFELRIKILTMILDFLLQECDEISIVGMCVLLDGRGVTYKHLTQVTLPAVRKCVTCFVNAYPIRIKAVHIIHVPSFAIPIINLGLHLLPKKVASVVS</sequence>
<dbReference type="Gene3D" id="1.10.8.20">
    <property type="entry name" value="N-terminal domain of phosphatidylinositol transfer protein sec14p"/>
    <property type="match status" value="1"/>
</dbReference>
<keyword evidence="3" id="KW-1185">Reference proteome</keyword>
<dbReference type="Pfam" id="PF00650">
    <property type="entry name" value="CRAL_TRIO"/>
    <property type="match status" value="1"/>
</dbReference>
<dbReference type="AlphaFoldDB" id="A0AAN7VS80"/>
<dbReference type="GO" id="GO:1902936">
    <property type="term" value="F:phosphatidylinositol bisphosphate binding"/>
    <property type="evidence" value="ECO:0007669"/>
    <property type="project" value="TreeGrafter"/>
</dbReference>
<evidence type="ECO:0000313" key="2">
    <source>
        <dbReference type="EMBL" id="KAK5649203.1"/>
    </source>
</evidence>
<dbReference type="EMBL" id="JAVRBK010000001">
    <property type="protein sequence ID" value="KAK5649203.1"/>
    <property type="molecule type" value="Genomic_DNA"/>
</dbReference>
<reference evidence="2 3" key="1">
    <citation type="journal article" date="2024" name="Insects">
        <title>An Improved Chromosome-Level Genome Assembly of the Firefly Pyrocoelia pectoralis.</title>
        <authorList>
            <person name="Fu X."/>
            <person name="Meyer-Rochow V.B."/>
            <person name="Ballantyne L."/>
            <person name="Zhu X."/>
        </authorList>
    </citation>
    <scope>NUCLEOTIDE SEQUENCE [LARGE SCALE GENOMIC DNA]</scope>
    <source>
        <strain evidence="2">XCY_ONT2</strain>
    </source>
</reference>
<dbReference type="SUPFAM" id="SSF52087">
    <property type="entry name" value="CRAL/TRIO domain"/>
    <property type="match status" value="1"/>
</dbReference>
<dbReference type="SUPFAM" id="SSF46938">
    <property type="entry name" value="CRAL/TRIO N-terminal domain"/>
    <property type="match status" value="1"/>
</dbReference>
<organism evidence="2 3">
    <name type="scientific">Pyrocoelia pectoralis</name>
    <dbReference type="NCBI Taxonomy" id="417401"/>
    <lineage>
        <taxon>Eukaryota</taxon>
        <taxon>Metazoa</taxon>
        <taxon>Ecdysozoa</taxon>
        <taxon>Arthropoda</taxon>
        <taxon>Hexapoda</taxon>
        <taxon>Insecta</taxon>
        <taxon>Pterygota</taxon>
        <taxon>Neoptera</taxon>
        <taxon>Endopterygota</taxon>
        <taxon>Coleoptera</taxon>
        <taxon>Polyphaga</taxon>
        <taxon>Elateriformia</taxon>
        <taxon>Elateroidea</taxon>
        <taxon>Lampyridae</taxon>
        <taxon>Lampyrinae</taxon>
        <taxon>Pyrocoelia</taxon>
    </lineage>
</organism>
<dbReference type="PANTHER" id="PTHR10174:SF216">
    <property type="entry name" value="CRAL-TRIO DOMAIN-CONTAINING PROTEIN-RELATED"/>
    <property type="match status" value="1"/>
</dbReference>
<feature type="domain" description="CRAL-TRIO" evidence="1">
    <location>
        <begin position="115"/>
        <end position="224"/>
    </location>
</feature>
<dbReference type="Proteomes" id="UP001329430">
    <property type="component" value="Chromosome 1"/>
</dbReference>
<evidence type="ECO:0000259" key="1">
    <source>
        <dbReference type="PROSITE" id="PS50191"/>
    </source>
</evidence>
<dbReference type="PANTHER" id="PTHR10174">
    <property type="entry name" value="ALPHA-TOCOPHEROL TRANSFER PROTEIN-RELATED"/>
    <property type="match status" value="1"/>
</dbReference>
<dbReference type="PROSITE" id="PS50191">
    <property type="entry name" value="CRAL_TRIO"/>
    <property type="match status" value="1"/>
</dbReference>
<gene>
    <name evidence="2" type="ORF">RI129_000232</name>
</gene>
<protein>
    <recommendedName>
        <fullName evidence="1">CRAL-TRIO domain-containing protein</fullName>
    </recommendedName>
</protein>
<name>A0AAN7VS80_9COLE</name>
<dbReference type="Gene3D" id="3.40.525.10">
    <property type="entry name" value="CRAL-TRIO lipid binding domain"/>
    <property type="match status" value="1"/>
</dbReference>
<comment type="caution">
    <text evidence="2">The sequence shown here is derived from an EMBL/GenBank/DDBJ whole genome shotgun (WGS) entry which is preliminary data.</text>
</comment>
<proteinExistence type="predicted"/>
<dbReference type="InterPro" id="IPR036273">
    <property type="entry name" value="CRAL/TRIO_N_dom_sf"/>
</dbReference>
<evidence type="ECO:0000313" key="3">
    <source>
        <dbReference type="Proteomes" id="UP001329430"/>
    </source>
</evidence>
<accession>A0AAN7VS80</accession>
<dbReference type="GO" id="GO:0016020">
    <property type="term" value="C:membrane"/>
    <property type="evidence" value="ECO:0007669"/>
    <property type="project" value="TreeGrafter"/>
</dbReference>